<sequence length="127" mass="14063">MSTPTPPAVNPVPAQKEEFIEAIKAASDEDFSRNLAVGAKMAKDIRRLGDGAYPLAVTLEELALLLEHRIAKVRDGGDEENDDYIEYATRLGDLLPAVVEAMSRPRVQQLSLLEVMLVRQNLRHALQ</sequence>
<gene>
    <name evidence="1" type="ORF">Q8F55_006359</name>
</gene>
<dbReference type="EMBL" id="JBBXJM010000005">
    <property type="protein sequence ID" value="KAL1406947.1"/>
    <property type="molecule type" value="Genomic_DNA"/>
</dbReference>
<organism evidence="1 2">
    <name type="scientific">Vanrija albida</name>
    <dbReference type="NCBI Taxonomy" id="181172"/>
    <lineage>
        <taxon>Eukaryota</taxon>
        <taxon>Fungi</taxon>
        <taxon>Dikarya</taxon>
        <taxon>Basidiomycota</taxon>
        <taxon>Agaricomycotina</taxon>
        <taxon>Tremellomycetes</taxon>
        <taxon>Trichosporonales</taxon>
        <taxon>Trichosporonaceae</taxon>
        <taxon>Vanrija</taxon>
    </lineage>
</organism>
<dbReference type="GeneID" id="95987402"/>
<evidence type="ECO:0000313" key="1">
    <source>
        <dbReference type="EMBL" id="KAL1406947.1"/>
    </source>
</evidence>
<proteinExistence type="predicted"/>
<dbReference type="Proteomes" id="UP001565368">
    <property type="component" value="Unassembled WGS sequence"/>
</dbReference>
<protein>
    <submittedName>
        <fullName evidence="1">Uncharacterized protein</fullName>
    </submittedName>
</protein>
<accession>A0ABR3PWV1</accession>
<dbReference type="RefSeq" id="XP_069206891.1">
    <property type="nucleotide sequence ID" value="XM_069354820.1"/>
</dbReference>
<comment type="caution">
    <text evidence="1">The sequence shown here is derived from an EMBL/GenBank/DDBJ whole genome shotgun (WGS) entry which is preliminary data.</text>
</comment>
<reference evidence="1 2" key="1">
    <citation type="submission" date="2023-08" db="EMBL/GenBank/DDBJ databases">
        <title>Annotated Genome Sequence of Vanrija albida AlHP1.</title>
        <authorList>
            <person name="Herzog R."/>
        </authorList>
    </citation>
    <scope>NUCLEOTIDE SEQUENCE [LARGE SCALE GENOMIC DNA]</scope>
    <source>
        <strain evidence="1 2">AlHP1</strain>
    </source>
</reference>
<evidence type="ECO:0000313" key="2">
    <source>
        <dbReference type="Proteomes" id="UP001565368"/>
    </source>
</evidence>
<keyword evidence="2" id="KW-1185">Reference proteome</keyword>
<name>A0ABR3PWV1_9TREE</name>